<reference evidence="4 5" key="1">
    <citation type="submission" date="2018-10" db="EMBL/GenBank/DDBJ databases">
        <title>Pseudomonas zhaodongensis NEAU-ST5-21(T) genome.</title>
        <authorList>
            <person name="Peng J."/>
            <person name="Liu Z.-P."/>
        </authorList>
    </citation>
    <scope>NUCLEOTIDE SEQUENCE [LARGE SCALE GENOMIC DNA]</scope>
    <source>
        <strain evidence="4 5">NEAU-ST5-21</strain>
    </source>
</reference>
<dbReference type="Proteomes" id="UP000269774">
    <property type="component" value="Unassembled WGS sequence"/>
</dbReference>
<organism evidence="4 5">
    <name type="scientific">Stutzerimonas zhaodongensis</name>
    <dbReference type="NCBI Taxonomy" id="1176257"/>
    <lineage>
        <taxon>Bacteria</taxon>
        <taxon>Pseudomonadati</taxon>
        <taxon>Pseudomonadota</taxon>
        <taxon>Gammaproteobacteria</taxon>
        <taxon>Pseudomonadales</taxon>
        <taxon>Pseudomonadaceae</taxon>
        <taxon>Stutzerimonas</taxon>
    </lineage>
</organism>
<dbReference type="AlphaFoldDB" id="A0A3M2HJA7"/>
<evidence type="ECO:0000313" key="4">
    <source>
        <dbReference type="EMBL" id="RMH87459.1"/>
    </source>
</evidence>
<dbReference type="InterPro" id="IPR015024">
    <property type="entry name" value="PoNi_N"/>
</dbReference>
<evidence type="ECO:0000256" key="1">
    <source>
        <dbReference type="SAM" id="MobiDB-lite"/>
    </source>
</evidence>
<evidence type="ECO:0000259" key="3">
    <source>
        <dbReference type="Pfam" id="PF08929"/>
    </source>
</evidence>
<dbReference type="Gene3D" id="1.10.3920.10">
    <property type="entry name" value="PA2201 C-terminal domain-like"/>
    <property type="match status" value="1"/>
</dbReference>
<keyword evidence="5" id="KW-1185">Reference proteome</keyword>
<dbReference type="EMBL" id="RFFM01000013">
    <property type="protein sequence ID" value="RMH87459.1"/>
    <property type="molecule type" value="Genomic_DNA"/>
</dbReference>
<dbReference type="Pfam" id="PF08929">
    <property type="entry name" value="PoNi_C"/>
    <property type="match status" value="1"/>
</dbReference>
<feature type="region of interest" description="Disordered" evidence="1">
    <location>
        <begin position="266"/>
        <end position="289"/>
    </location>
</feature>
<accession>A0A3M2HJA7</accession>
<name>A0A3M2HJA7_9GAMM</name>
<comment type="caution">
    <text evidence="4">The sequence shown here is derived from an EMBL/GenBank/DDBJ whole genome shotgun (WGS) entry which is preliminary data.</text>
</comment>
<protein>
    <submittedName>
        <fullName evidence="4">DUF1911 domain-containing protein</fullName>
    </submittedName>
</protein>
<sequence length="300" mass="34132">MVRDSKGNAHYWSEWVEYGDQYIAEAKQTAAQQDADPSYLPQYLFTIVQKHWHQMLRRYSAGCRVKSLAQYFPGLLDAWERSEQLGGKIWSEEQQVIRRSWKVNLDHYISCFWLVGLGLALEIPDDQWSRLMALVGNEGQDRLLDKIISKRTPGRVIGDELLYPKPYALLLGAIEAPVENQALLLKQFVESWFDGLGVASRNAKYAQATKVGYPYWYKYGDENFAGGAYFGRWCVEAVAAAKVFSIDDALCIGHQHYPDELIHPSSSEAASLASDESRSERPAQPSTKRSLIARFLSRLK</sequence>
<proteinExistence type="predicted"/>
<dbReference type="InterPro" id="IPR015025">
    <property type="entry name" value="PoNi_C"/>
</dbReference>
<dbReference type="OrthoDB" id="6058444at2"/>
<evidence type="ECO:0000313" key="5">
    <source>
        <dbReference type="Proteomes" id="UP000269774"/>
    </source>
</evidence>
<dbReference type="InterPro" id="IPR028983">
    <property type="entry name" value="PA2201-like_C"/>
</dbReference>
<feature type="domain" description="PoNi N-terminal" evidence="2">
    <location>
        <begin position="7"/>
        <end position="132"/>
    </location>
</feature>
<feature type="domain" description="PoNi C-terminal" evidence="3">
    <location>
        <begin position="140"/>
        <end position="261"/>
    </location>
</feature>
<evidence type="ECO:0000259" key="2">
    <source>
        <dbReference type="Pfam" id="PF08928"/>
    </source>
</evidence>
<gene>
    <name evidence="4" type="ORF">EA797_21485</name>
</gene>
<dbReference type="SUPFAM" id="SSF140731">
    <property type="entry name" value="PA2201 C-terminal domain-like"/>
    <property type="match status" value="1"/>
</dbReference>
<dbReference type="Pfam" id="PF08928">
    <property type="entry name" value="PoNi_N"/>
    <property type="match status" value="1"/>
</dbReference>